<gene>
    <name evidence="1" type="ORF">DOTSEDRAFT_40500</name>
</gene>
<dbReference type="HOGENOM" id="CLU_3032310_0_0_1"/>
<proteinExistence type="predicted"/>
<keyword evidence="2" id="KW-1185">Reference proteome</keyword>
<organism evidence="1 2">
    <name type="scientific">Dothistroma septosporum (strain NZE10 / CBS 128990)</name>
    <name type="common">Red band needle blight fungus</name>
    <name type="synonym">Mycosphaerella pini</name>
    <dbReference type="NCBI Taxonomy" id="675120"/>
    <lineage>
        <taxon>Eukaryota</taxon>
        <taxon>Fungi</taxon>
        <taxon>Dikarya</taxon>
        <taxon>Ascomycota</taxon>
        <taxon>Pezizomycotina</taxon>
        <taxon>Dothideomycetes</taxon>
        <taxon>Dothideomycetidae</taxon>
        <taxon>Mycosphaerellales</taxon>
        <taxon>Mycosphaerellaceae</taxon>
        <taxon>Dothistroma</taxon>
    </lineage>
</organism>
<evidence type="ECO:0000313" key="1">
    <source>
        <dbReference type="EMBL" id="EME49257.1"/>
    </source>
</evidence>
<reference evidence="2" key="1">
    <citation type="journal article" date="2012" name="PLoS Genet.">
        <title>The genomes of the fungal plant pathogens Cladosporium fulvum and Dothistroma septosporum reveal adaptation to different hosts and lifestyles but also signatures of common ancestry.</title>
        <authorList>
            <person name="de Wit P.J.G.M."/>
            <person name="van der Burgt A."/>
            <person name="Oekmen B."/>
            <person name="Stergiopoulos I."/>
            <person name="Abd-Elsalam K.A."/>
            <person name="Aerts A.L."/>
            <person name="Bahkali A.H."/>
            <person name="Beenen H.G."/>
            <person name="Chettri P."/>
            <person name="Cox M.P."/>
            <person name="Datema E."/>
            <person name="de Vries R.P."/>
            <person name="Dhillon B."/>
            <person name="Ganley A.R."/>
            <person name="Griffiths S.A."/>
            <person name="Guo Y."/>
            <person name="Hamelin R.C."/>
            <person name="Henrissat B."/>
            <person name="Kabir M.S."/>
            <person name="Jashni M.K."/>
            <person name="Kema G."/>
            <person name="Klaubauf S."/>
            <person name="Lapidus A."/>
            <person name="Levasseur A."/>
            <person name="Lindquist E."/>
            <person name="Mehrabi R."/>
            <person name="Ohm R.A."/>
            <person name="Owen T.J."/>
            <person name="Salamov A."/>
            <person name="Schwelm A."/>
            <person name="Schijlen E."/>
            <person name="Sun H."/>
            <person name="van den Burg H.A."/>
            <person name="van Ham R.C.H.J."/>
            <person name="Zhang S."/>
            <person name="Goodwin S.B."/>
            <person name="Grigoriev I.V."/>
            <person name="Collemare J."/>
            <person name="Bradshaw R.E."/>
        </authorList>
    </citation>
    <scope>NUCLEOTIDE SEQUENCE [LARGE SCALE GENOMIC DNA]</scope>
    <source>
        <strain evidence="2">NZE10 / CBS 128990</strain>
    </source>
</reference>
<reference evidence="1 2" key="2">
    <citation type="journal article" date="2012" name="PLoS Pathog.">
        <title>Diverse lifestyles and strategies of plant pathogenesis encoded in the genomes of eighteen Dothideomycetes fungi.</title>
        <authorList>
            <person name="Ohm R.A."/>
            <person name="Feau N."/>
            <person name="Henrissat B."/>
            <person name="Schoch C.L."/>
            <person name="Horwitz B.A."/>
            <person name="Barry K.W."/>
            <person name="Condon B.J."/>
            <person name="Copeland A.C."/>
            <person name="Dhillon B."/>
            <person name="Glaser F."/>
            <person name="Hesse C.N."/>
            <person name="Kosti I."/>
            <person name="LaButti K."/>
            <person name="Lindquist E.A."/>
            <person name="Lucas S."/>
            <person name="Salamov A.A."/>
            <person name="Bradshaw R.E."/>
            <person name="Ciuffetti L."/>
            <person name="Hamelin R.C."/>
            <person name="Kema G.H.J."/>
            <person name="Lawrence C."/>
            <person name="Scott J.A."/>
            <person name="Spatafora J.W."/>
            <person name="Turgeon B.G."/>
            <person name="de Wit P.J.G.M."/>
            <person name="Zhong S."/>
            <person name="Goodwin S.B."/>
            <person name="Grigoriev I.V."/>
        </authorList>
    </citation>
    <scope>NUCLEOTIDE SEQUENCE [LARGE SCALE GENOMIC DNA]</scope>
    <source>
        <strain evidence="2">NZE10 / CBS 128990</strain>
    </source>
</reference>
<sequence>MKSLSLDGYAMRSKTKAVGNMHWYRKRAVAAFVDGVAHLHLRLDTADPCRLITQL</sequence>
<name>N1Q0R2_DOTSN</name>
<accession>N1Q0R2</accession>
<dbReference type="EMBL" id="KB446535">
    <property type="protein sequence ID" value="EME49257.1"/>
    <property type="molecule type" value="Genomic_DNA"/>
</dbReference>
<protein>
    <submittedName>
        <fullName evidence="1">Uncharacterized protein</fullName>
    </submittedName>
</protein>
<evidence type="ECO:0000313" key="2">
    <source>
        <dbReference type="Proteomes" id="UP000016933"/>
    </source>
</evidence>
<dbReference type="AlphaFoldDB" id="N1Q0R2"/>
<dbReference type="Proteomes" id="UP000016933">
    <property type="component" value="Unassembled WGS sequence"/>
</dbReference>